<name>A0A7Y9IAC4_9ACTN</name>
<reference evidence="1 2" key="1">
    <citation type="submission" date="2020-07" db="EMBL/GenBank/DDBJ databases">
        <title>Sequencing the genomes of 1000 actinobacteria strains.</title>
        <authorList>
            <person name="Klenk H.-P."/>
        </authorList>
    </citation>
    <scope>NUCLEOTIDE SEQUENCE [LARGE SCALE GENOMIC DNA]</scope>
    <source>
        <strain evidence="1 2">DSM 22083</strain>
    </source>
</reference>
<dbReference type="AlphaFoldDB" id="A0A7Y9IAC4"/>
<dbReference type="Proteomes" id="UP000569914">
    <property type="component" value="Unassembled WGS sequence"/>
</dbReference>
<keyword evidence="1" id="KW-0378">Hydrolase</keyword>
<comment type="caution">
    <text evidence="1">The sequence shown here is derived from an EMBL/GenBank/DDBJ whole genome shotgun (WGS) entry which is preliminary data.</text>
</comment>
<evidence type="ECO:0000313" key="1">
    <source>
        <dbReference type="EMBL" id="NYE73218.1"/>
    </source>
</evidence>
<evidence type="ECO:0000313" key="2">
    <source>
        <dbReference type="Proteomes" id="UP000569914"/>
    </source>
</evidence>
<dbReference type="GO" id="GO:0016787">
    <property type="term" value="F:hydrolase activity"/>
    <property type="evidence" value="ECO:0007669"/>
    <property type="project" value="UniProtKB-KW"/>
</dbReference>
<sequence length="31" mass="3739">MTDVPGMPLRPDWIDTHVHFWDLRNPKVSYD</sequence>
<dbReference type="EMBL" id="JACCBU010000001">
    <property type="protein sequence ID" value="NYE73218.1"/>
    <property type="molecule type" value="Genomic_DNA"/>
</dbReference>
<keyword evidence="2" id="KW-1185">Reference proteome</keyword>
<organism evidence="1 2">
    <name type="scientific">Microlunatus parietis</name>
    <dbReference type="NCBI Taxonomy" id="682979"/>
    <lineage>
        <taxon>Bacteria</taxon>
        <taxon>Bacillati</taxon>
        <taxon>Actinomycetota</taxon>
        <taxon>Actinomycetes</taxon>
        <taxon>Propionibacteriales</taxon>
        <taxon>Propionibacteriaceae</taxon>
        <taxon>Microlunatus</taxon>
    </lineage>
</organism>
<accession>A0A7Y9IAC4</accession>
<proteinExistence type="predicted"/>
<gene>
    <name evidence="1" type="ORF">BKA15_004547</name>
</gene>
<protein>
    <submittedName>
        <fullName evidence="1">Putative TIM-barrel fold metal-dependent hydrolase</fullName>
    </submittedName>
</protein>